<dbReference type="EMBL" id="BQNB010010752">
    <property type="protein sequence ID" value="GJS81494.1"/>
    <property type="molecule type" value="Genomic_DNA"/>
</dbReference>
<accession>A0ABQ4YUJ6</accession>
<evidence type="ECO:0008006" key="4">
    <source>
        <dbReference type="Google" id="ProtNLM"/>
    </source>
</evidence>
<name>A0ABQ4YUJ6_9ASTR</name>
<proteinExistence type="predicted"/>
<evidence type="ECO:0000313" key="2">
    <source>
        <dbReference type="EMBL" id="GJS81494.1"/>
    </source>
</evidence>
<evidence type="ECO:0000256" key="1">
    <source>
        <dbReference type="SAM" id="MobiDB-lite"/>
    </source>
</evidence>
<keyword evidence="3" id="KW-1185">Reference proteome</keyword>
<reference evidence="2" key="1">
    <citation type="journal article" date="2022" name="Int. J. Mol. Sci.">
        <title>Draft Genome of Tanacetum Coccineum: Genomic Comparison of Closely Related Tanacetum-Family Plants.</title>
        <authorList>
            <person name="Yamashiro T."/>
            <person name="Shiraishi A."/>
            <person name="Nakayama K."/>
            <person name="Satake H."/>
        </authorList>
    </citation>
    <scope>NUCLEOTIDE SEQUENCE</scope>
</reference>
<evidence type="ECO:0000313" key="3">
    <source>
        <dbReference type="Proteomes" id="UP001151760"/>
    </source>
</evidence>
<comment type="caution">
    <text evidence="2">The sequence shown here is derived from an EMBL/GenBank/DDBJ whole genome shotgun (WGS) entry which is preliminary data.</text>
</comment>
<dbReference type="Proteomes" id="UP001151760">
    <property type="component" value="Unassembled WGS sequence"/>
</dbReference>
<gene>
    <name evidence="2" type="ORF">Tco_0748035</name>
</gene>
<feature type="compositionally biased region" description="Pro residues" evidence="1">
    <location>
        <begin position="84"/>
        <end position="102"/>
    </location>
</feature>
<organism evidence="2 3">
    <name type="scientific">Tanacetum coccineum</name>
    <dbReference type="NCBI Taxonomy" id="301880"/>
    <lineage>
        <taxon>Eukaryota</taxon>
        <taxon>Viridiplantae</taxon>
        <taxon>Streptophyta</taxon>
        <taxon>Embryophyta</taxon>
        <taxon>Tracheophyta</taxon>
        <taxon>Spermatophyta</taxon>
        <taxon>Magnoliopsida</taxon>
        <taxon>eudicotyledons</taxon>
        <taxon>Gunneridae</taxon>
        <taxon>Pentapetalae</taxon>
        <taxon>asterids</taxon>
        <taxon>campanulids</taxon>
        <taxon>Asterales</taxon>
        <taxon>Asteraceae</taxon>
        <taxon>Asteroideae</taxon>
        <taxon>Anthemideae</taxon>
        <taxon>Anthemidinae</taxon>
        <taxon>Tanacetum</taxon>
    </lineage>
</organism>
<sequence>MSFSPHPIIILSDSNVEDTFSSTYSPDYIPASPDYFLASPGNTSLNFSDDLTKDLLASLAPSPFYNDPYMKVMQAYDATDNELPIPPQAPITPLPILPPSSISPPKDAETPVESPIPISPSSSVGSSSPMPPKRTSTSAAPAMTQAAIRQLVVDSIAATLEAQAVTMASTNNPNRNTGPRETPIAIKCTYKEFMSCQPFYFNGTEGAVGLIHWFERTESVFSRSNCTEDCKVKFPTGTLTEDALSWWNSYAKPI</sequence>
<feature type="compositionally biased region" description="Low complexity" evidence="1">
    <location>
        <begin position="103"/>
        <end position="128"/>
    </location>
</feature>
<reference evidence="2" key="2">
    <citation type="submission" date="2022-01" db="EMBL/GenBank/DDBJ databases">
        <authorList>
            <person name="Yamashiro T."/>
            <person name="Shiraishi A."/>
            <person name="Satake H."/>
            <person name="Nakayama K."/>
        </authorList>
    </citation>
    <scope>NUCLEOTIDE SEQUENCE</scope>
</reference>
<protein>
    <recommendedName>
        <fullName evidence="4">Reverse transcriptase domain-containing protein</fullName>
    </recommendedName>
</protein>
<feature type="region of interest" description="Disordered" evidence="1">
    <location>
        <begin position="81"/>
        <end position="142"/>
    </location>
</feature>